<evidence type="ECO:0000313" key="2">
    <source>
        <dbReference type="Proteomes" id="UP000002408"/>
    </source>
</evidence>
<dbReference type="GeneID" id="5410058"/>
<name>A7I6U8_METB6</name>
<dbReference type="RefSeq" id="WP_012106484.1">
    <property type="nucleotide sequence ID" value="NC_009712.1"/>
</dbReference>
<dbReference type="OrthoDB" id="115193at2157"/>
<gene>
    <name evidence="1" type="ordered locus">Mboo_0941</name>
</gene>
<dbReference type="eggNOG" id="arCOG09589">
    <property type="taxonomic scope" value="Archaea"/>
</dbReference>
<accession>A7I6U8</accession>
<proteinExistence type="predicted"/>
<reference evidence="2" key="1">
    <citation type="journal article" date="2015" name="Microbiology">
        <title>Genome of Methanoregula boonei 6A8 reveals adaptations to oligotrophic peatland environments.</title>
        <authorList>
            <person name="Braeuer S."/>
            <person name="Cadillo-Quiroz H."/>
            <person name="Kyrpides N."/>
            <person name="Woyke T."/>
            <person name="Goodwin L."/>
            <person name="Detter C."/>
            <person name="Podell S."/>
            <person name="Yavitt J.B."/>
            <person name="Zinder S.H."/>
        </authorList>
    </citation>
    <scope>NUCLEOTIDE SEQUENCE [LARGE SCALE GENOMIC DNA]</scope>
    <source>
        <strain evidence="2">DSM 21154 / JCM 14090 / 6A8</strain>
    </source>
</reference>
<dbReference type="KEGG" id="mbn:Mboo_0941"/>
<dbReference type="STRING" id="456442.Mboo_0941"/>
<dbReference type="Proteomes" id="UP000002408">
    <property type="component" value="Chromosome"/>
</dbReference>
<protein>
    <submittedName>
        <fullName evidence="1">Uncharacterized protein</fullName>
    </submittedName>
</protein>
<organism evidence="1 2">
    <name type="scientific">Methanoregula boonei (strain DSM 21154 / JCM 14090 / 6A8)</name>
    <dbReference type="NCBI Taxonomy" id="456442"/>
    <lineage>
        <taxon>Archaea</taxon>
        <taxon>Methanobacteriati</taxon>
        <taxon>Methanobacteriota</taxon>
        <taxon>Stenosarchaea group</taxon>
        <taxon>Methanomicrobia</taxon>
        <taxon>Methanomicrobiales</taxon>
        <taxon>Methanoregulaceae</taxon>
        <taxon>Methanoregula</taxon>
    </lineage>
</organism>
<sequence>MKTISEIRKEGIHALTKTLGPVDMARFIQSYETGTGDYTKERHEWLPDNLNDVKDSLIERQKKRKD</sequence>
<dbReference type="AlphaFoldDB" id="A7I6U8"/>
<dbReference type="EMBL" id="CP000780">
    <property type="protein sequence ID" value="ABS55459.1"/>
    <property type="molecule type" value="Genomic_DNA"/>
</dbReference>
<keyword evidence="2" id="KW-1185">Reference proteome</keyword>
<dbReference type="HOGENOM" id="CLU_193886_1_0_2"/>
<evidence type="ECO:0000313" key="1">
    <source>
        <dbReference type="EMBL" id="ABS55459.1"/>
    </source>
</evidence>